<sequence length="497" mass="54027">LRQRCGLLLQQRPLLGPRLRSPILRPPVPAPTLASTAVGANASTPAIPVVTHLPPPIKSPSPATINMSTSWSPLVGYSSVWIPQLMADAGPLLLDPFPLPISPIHRRQGFEISKRKPHDVSRIRPASLLLKVGISRSSVGETQQVSKAIDCPQFAGGGAKLLRWETPMSVLAFTPVVLRTPTSVKASFPCQPRPKFRTSVSLAAAPATQIGFSDPFVLQLAETLEDSHSPSPLPSLQNLRDTSSESLLSSPWPSRRDEAFRFTDTSLIRQSQILPVTQPPKVGNLATGSEDTNFSHLFIADGFLVNSIPCASSLPDGVFIGSLSSDSSDGIREKLSSLFSDFQWGDMFWSLNGLGAPDVTVIYVPAGVRVETPIHLKYLSVEGREGGSKVLPLSNPRVFVVVEDGGEIGIIEEFVSSEGNENKCYWSNSVLEVVIGKGAKVKHSYVQNQSFNSAHIKWTSVRQVQYLFFTHIYATVLIGLNYAVCLMEKFVISPLFD</sequence>
<dbReference type="PANTHER" id="PTHR43575">
    <property type="entry name" value="PROTEIN ABCI7, CHLOROPLASTIC"/>
    <property type="match status" value="1"/>
</dbReference>
<evidence type="ECO:0000256" key="2">
    <source>
        <dbReference type="SAM" id="Phobius"/>
    </source>
</evidence>
<dbReference type="InterPro" id="IPR055346">
    <property type="entry name" value="Fe-S_cluster_assembly_SufBD"/>
</dbReference>
<comment type="caution">
    <text evidence="5">The sequence shown here is derived from an EMBL/GenBank/DDBJ whole genome shotgun (WGS) entry which is preliminary data.</text>
</comment>
<accession>A0AAV0MDU3</accession>
<proteinExistence type="predicted"/>
<evidence type="ECO:0000259" key="4">
    <source>
        <dbReference type="Pfam" id="PF19295"/>
    </source>
</evidence>
<dbReference type="AlphaFoldDB" id="A0AAV0MDU3"/>
<dbReference type="Pfam" id="PF19295">
    <property type="entry name" value="SufBD_N"/>
    <property type="match status" value="1"/>
</dbReference>
<protein>
    <submittedName>
        <fullName evidence="5">Uncharacterized protein</fullName>
    </submittedName>
</protein>
<organism evidence="5 6">
    <name type="scientific">Linum tenue</name>
    <dbReference type="NCBI Taxonomy" id="586396"/>
    <lineage>
        <taxon>Eukaryota</taxon>
        <taxon>Viridiplantae</taxon>
        <taxon>Streptophyta</taxon>
        <taxon>Embryophyta</taxon>
        <taxon>Tracheophyta</taxon>
        <taxon>Spermatophyta</taxon>
        <taxon>Magnoliopsida</taxon>
        <taxon>eudicotyledons</taxon>
        <taxon>Gunneridae</taxon>
        <taxon>Pentapetalae</taxon>
        <taxon>rosids</taxon>
        <taxon>fabids</taxon>
        <taxon>Malpighiales</taxon>
        <taxon>Linaceae</taxon>
        <taxon>Linum</taxon>
    </lineage>
</organism>
<feature type="domain" description="SUF system FeS cluster assembly SufBD core" evidence="3">
    <location>
        <begin position="393"/>
        <end position="465"/>
    </location>
</feature>
<dbReference type="Proteomes" id="UP001154282">
    <property type="component" value="Unassembled WGS sequence"/>
</dbReference>
<keyword evidence="6" id="KW-1185">Reference proteome</keyword>
<keyword evidence="2" id="KW-0472">Membrane</keyword>
<keyword evidence="2" id="KW-0812">Transmembrane</keyword>
<feature type="region of interest" description="Disordered" evidence="1">
    <location>
        <begin position="228"/>
        <end position="252"/>
    </location>
</feature>
<feature type="domain" description="SUF system FeS cluster assembly SufBD N-terminal" evidence="4">
    <location>
        <begin position="234"/>
        <end position="375"/>
    </location>
</feature>
<evidence type="ECO:0000313" key="6">
    <source>
        <dbReference type="Proteomes" id="UP001154282"/>
    </source>
</evidence>
<dbReference type="SUPFAM" id="SSF101960">
    <property type="entry name" value="Stabilizer of iron transporter SufD"/>
    <property type="match status" value="1"/>
</dbReference>
<evidence type="ECO:0000313" key="5">
    <source>
        <dbReference type="EMBL" id="CAI0444101.1"/>
    </source>
</evidence>
<name>A0AAV0MDU3_9ROSI</name>
<keyword evidence="2" id="KW-1133">Transmembrane helix</keyword>
<feature type="non-terminal residue" evidence="5">
    <location>
        <position position="1"/>
    </location>
</feature>
<dbReference type="EMBL" id="CAMGYJ010000007">
    <property type="protein sequence ID" value="CAI0444101.1"/>
    <property type="molecule type" value="Genomic_DNA"/>
</dbReference>
<dbReference type="GO" id="GO:0016226">
    <property type="term" value="P:iron-sulfur cluster assembly"/>
    <property type="evidence" value="ECO:0007669"/>
    <property type="project" value="InterPro"/>
</dbReference>
<gene>
    <name evidence="5" type="ORF">LITE_LOCUS27956</name>
</gene>
<dbReference type="PANTHER" id="PTHR43575:SF1">
    <property type="entry name" value="PROTEIN ABCI7, CHLOROPLASTIC"/>
    <property type="match status" value="1"/>
</dbReference>
<feature type="transmembrane region" description="Helical" evidence="2">
    <location>
        <begin position="466"/>
        <end position="487"/>
    </location>
</feature>
<evidence type="ECO:0000256" key="1">
    <source>
        <dbReference type="SAM" id="MobiDB-lite"/>
    </source>
</evidence>
<reference evidence="5" key="1">
    <citation type="submission" date="2022-08" db="EMBL/GenBank/DDBJ databases">
        <authorList>
            <person name="Gutierrez-Valencia J."/>
        </authorList>
    </citation>
    <scope>NUCLEOTIDE SEQUENCE</scope>
</reference>
<dbReference type="InterPro" id="IPR045595">
    <property type="entry name" value="SufBD_N"/>
</dbReference>
<evidence type="ECO:0000259" key="3">
    <source>
        <dbReference type="Pfam" id="PF01458"/>
    </source>
</evidence>
<dbReference type="Pfam" id="PF01458">
    <property type="entry name" value="SUFBD_core"/>
    <property type="match status" value="1"/>
</dbReference>
<dbReference type="InterPro" id="IPR000825">
    <property type="entry name" value="SUF_FeS_clus_asmbl_SufBD_core"/>
</dbReference>
<dbReference type="InterPro" id="IPR037284">
    <property type="entry name" value="SUF_FeS_clus_asmbl_SufBD_sf"/>
</dbReference>